<proteinExistence type="predicted"/>
<organism evidence="2 3">
    <name type="scientific">Austropuccinia psidii MF-1</name>
    <dbReference type="NCBI Taxonomy" id="1389203"/>
    <lineage>
        <taxon>Eukaryota</taxon>
        <taxon>Fungi</taxon>
        <taxon>Dikarya</taxon>
        <taxon>Basidiomycota</taxon>
        <taxon>Pucciniomycotina</taxon>
        <taxon>Pucciniomycetes</taxon>
        <taxon>Pucciniales</taxon>
        <taxon>Sphaerophragmiaceae</taxon>
        <taxon>Austropuccinia</taxon>
    </lineage>
</organism>
<evidence type="ECO:0008006" key="4">
    <source>
        <dbReference type="Google" id="ProtNLM"/>
    </source>
</evidence>
<dbReference type="EMBL" id="AVOT02064564">
    <property type="protein sequence ID" value="MBW0556929.1"/>
    <property type="molecule type" value="Genomic_DNA"/>
</dbReference>
<gene>
    <name evidence="2" type="ORF">O181_096644</name>
</gene>
<reference evidence="2" key="1">
    <citation type="submission" date="2021-03" db="EMBL/GenBank/DDBJ databases">
        <title>Draft genome sequence of rust myrtle Austropuccinia psidii MF-1, a brazilian biotype.</title>
        <authorList>
            <person name="Quecine M.C."/>
            <person name="Pachon D.M.R."/>
            <person name="Bonatelli M.L."/>
            <person name="Correr F.H."/>
            <person name="Franceschini L.M."/>
            <person name="Leite T.F."/>
            <person name="Margarido G.R.A."/>
            <person name="Almeida C.A."/>
            <person name="Ferrarezi J.A."/>
            <person name="Labate C.A."/>
        </authorList>
    </citation>
    <scope>NUCLEOTIDE SEQUENCE</scope>
    <source>
        <strain evidence="2">MF-1</strain>
    </source>
</reference>
<sequence>MTEIHLTKDYITETDESQPLRKNCDAPSEPEDNPLEEEELSSDSLPELPPANPSRIRVIGPCHPTMVTSDISNINILPYLRRANTFVTSLGSTPSTFKAALDSLDRYKWIKGIKEELLSMTDLNVWDMIELKRD</sequence>
<dbReference type="Proteomes" id="UP000765509">
    <property type="component" value="Unassembled WGS sequence"/>
</dbReference>
<evidence type="ECO:0000313" key="3">
    <source>
        <dbReference type="Proteomes" id="UP000765509"/>
    </source>
</evidence>
<comment type="caution">
    <text evidence="2">The sequence shown here is derived from an EMBL/GenBank/DDBJ whole genome shotgun (WGS) entry which is preliminary data.</text>
</comment>
<dbReference type="OrthoDB" id="3059824at2759"/>
<name>A0A9Q3J7P2_9BASI</name>
<evidence type="ECO:0000313" key="2">
    <source>
        <dbReference type="EMBL" id="MBW0556929.1"/>
    </source>
</evidence>
<feature type="region of interest" description="Disordered" evidence="1">
    <location>
        <begin position="1"/>
        <end position="56"/>
    </location>
</feature>
<feature type="compositionally biased region" description="Basic and acidic residues" evidence="1">
    <location>
        <begin position="1"/>
        <end position="11"/>
    </location>
</feature>
<protein>
    <recommendedName>
        <fullName evidence="4">Reverse transcriptase Ty1/copia-type domain-containing protein</fullName>
    </recommendedName>
</protein>
<evidence type="ECO:0000256" key="1">
    <source>
        <dbReference type="SAM" id="MobiDB-lite"/>
    </source>
</evidence>
<feature type="compositionally biased region" description="Acidic residues" evidence="1">
    <location>
        <begin position="28"/>
        <end position="41"/>
    </location>
</feature>
<keyword evidence="3" id="KW-1185">Reference proteome</keyword>
<dbReference type="AlphaFoldDB" id="A0A9Q3J7P2"/>
<accession>A0A9Q3J7P2</accession>